<protein>
    <submittedName>
        <fullName evidence="1">Uncharacterized protein</fullName>
    </submittedName>
</protein>
<organism evidence="1 2">
    <name type="scientific">Yarrowia lipolytica</name>
    <name type="common">Candida lipolytica</name>
    <dbReference type="NCBI Taxonomy" id="4952"/>
    <lineage>
        <taxon>Eukaryota</taxon>
        <taxon>Fungi</taxon>
        <taxon>Dikarya</taxon>
        <taxon>Ascomycota</taxon>
        <taxon>Saccharomycotina</taxon>
        <taxon>Dipodascomycetes</taxon>
        <taxon>Dipodascales</taxon>
        <taxon>Dipodascales incertae sedis</taxon>
        <taxon>Yarrowia</taxon>
    </lineage>
</organism>
<dbReference type="GeneID" id="94582855"/>
<gene>
    <name evidence="1" type="ORF">YALI1_C07152g</name>
</gene>
<name>A0A1D8N9R9_YARLL</name>
<dbReference type="VEuPathDB" id="FungiDB:YALI1_C07152g"/>
<sequence length="180" mass="19856">MELAYVDAMKQASNSSQRATPRIFWMDVSINRLNGSQERSQDLYPILQAFCGALAGQVIIGLSSNVFGKPLSVIISCIVGEAVFSRAEAGINESALSSRFPSTIGKSFPAPMEMVREKGSEESEGTSGEKFGKTRIESLDSDQTLLYLYSCPTCTLFCHFSSLLFPFCMFYHCSYNHVIN</sequence>
<dbReference type="EMBL" id="CP017555">
    <property type="protein sequence ID" value="AOW02382.1"/>
    <property type="molecule type" value="Genomic_DNA"/>
</dbReference>
<evidence type="ECO:0000313" key="1">
    <source>
        <dbReference type="EMBL" id="AOW02382.1"/>
    </source>
</evidence>
<reference evidence="1 2" key="1">
    <citation type="journal article" date="2016" name="PLoS ONE">
        <title>Sequence Assembly of Yarrowia lipolytica Strain W29/CLIB89 Shows Transposable Element Diversity.</title>
        <authorList>
            <person name="Magnan C."/>
            <person name="Yu J."/>
            <person name="Chang I."/>
            <person name="Jahn E."/>
            <person name="Kanomata Y."/>
            <person name="Wu J."/>
            <person name="Zeller M."/>
            <person name="Oakes M."/>
            <person name="Baldi P."/>
            <person name="Sandmeyer S."/>
        </authorList>
    </citation>
    <scope>NUCLEOTIDE SEQUENCE [LARGE SCALE GENOMIC DNA]</scope>
    <source>
        <strain evidence="2">CLIB89(W29)</strain>
    </source>
</reference>
<evidence type="ECO:0000313" key="2">
    <source>
        <dbReference type="Proteomes" id="UP000182444"/>
    </source>
</evidence>
<dbReference type="AlphaFoldDB" id="A0A1D8N9R9"/>
<accession>A0A1D8N9R9</accession>
<proteinExistence type="predicted"/>
<dbReference type="RefSeq" id="XP_068138316.1">
    <property type="nucleotide sequence ID" value="XM_068282215.1"/>
</dbReference>
<dbReference type="Proteomes" id="UP000182444">
    <property type="component" value="Chromosome 1C"/>
</dbReference>